<dbReference type="PROSITE" id="PS00609">
    <property type="entry name" value="GLYCOSYL_HYDROL_F32"/>
    <property type="match status" value="1"/>
</dbReference>
<keyword evidence="3 4" id="KW-0326">Glycosidase</keyword>
<gene>
    <name evidence="9" type="ORF">R1flu_022660</name>
</gene>
<evidence type="ECO:0000256" key="4">
    <source>
        <dbReference type="RuleBase" id="RU362110"/>
    </source>
</evidence>
<feature type="transmembrane region" description="Helical" evidence="6">
    <location>
        <begin position="104"/>
        <end position="127"/>
    </location>
</feature>
<dbReference type="CDD" id="cd18624">
    <property type="entry name" value="GH32_Fruct1-like"/>
    <property type="match status" value="1"/>
</dbReference>
<keyword evidence="6" id="KW-1133">Transmembrane helix</keyword>
<dbReference type="InterPro" id="IPR018053">
    <property type="entry name" value="Glyco_hydro_32_AS"/>
</dbReference>
<dbReference type="InterPro" id="IPR013320">
    <property type="entry name" value="ConA-like_dom_sf"/>
</dbReference>
<organism evidence="9 10">
    <name type="scientific">Riccia fluitans</name>
    <dbReference type="NCBI Taxonomy" id="41844"/>
    <lineage>
        <taxon>Eukaryota</taxon>
        <taxon>Viridiplantae</taxon>
        <taxon>Streptophyta</taxon>
        <taxon>Embryophyta</taxon>
        <taxon>Marchantiophyta</taxon>
        <taxon>Marchantiopsida</taxon>
        <taxon>Marchantiidae</taxon>
        <taxon>Marchantiales</taxon>
        <taxon>Ricciaceae</taxon>
        <taxon>Riccia</taxon>
    </lineage>
</organism>
<evidence type="ECO:0000259" key="7">
    <source>
        <dbReference type="Pfam" id="PF00251"/>
    </source>
</evidence>
<dbReference type="PANTHER" id="PTHR31953">
    <property type="entry name" value="BETA-FRUCTOFURANOSIDASE, INSOLUBLE ISOENZYME CWINV1-RELATED"/>
    <property type="match status" value="1"/>
</dbReference>
<feature type="domain" description="Glycosyl hydrolase family 32 N-terminal" evidence="7">
    <location>
        <begin position="152"/>
        <end position="484"/>
    </location>
</feature>
<dbReference type="InterPro" id="IPR023296">
    <property type="entry name" value="Glyco_hydro_beta-prop_sf"/>
</dbReference>
<accession>A0ABD1XQI3</accession>
<dbReference type="Gene3D" id="2.60.120.560">
    <property type="entry name" value="Exo-inulinase, domain 1"/>
    <property type="match status" value="1"/>
</dbReference>
<sequence length="687" mass="75698">MGKSSSVNEPLLVADIESQTPRAKSSSSAAGTAGGSSRGKGKAPLGKSQEYVSGSVKIRAQETPLPASSPPSVQQVSVSCSAAALAGGDASSSGPRNNNNTGSLCTLLMVSVALLLVVVFVTTQFVADPYDNNPASDDSKYAFLKASHTGFHFQPEKNFMNDPNGPMYYKGYYHLFYQYNPKDAVWGPPSWGHAISTDLVHWSYLELALVPDAWYDIEGVWSGSATILEDGTPVMMYTGARNGQHQSQSVAVPVDPSDPLLRKWKKVPENPVLLNPTGISPHDFRDPTTAWLEADGLWRITIGAKTAEKTGIALMYQSMDFKHWELQETWLAQVNHTGMWECVDFYPVLEEGKLGIDQSVLLRGTKKERQLADEQPEFTSKFKYVLKVSLDDTRHDHYALGTYSTDTHQFTPDAPGVGPRYDWGKFYASKTFYDAKTSRRILWGWANESDSEEQDRKKGWASVQAIPRTIWLDAKTGSNILQWPVEEVDDLRGALTTTPSVVLQPRDVVKVEGGDGPQLDIEVVFEKPDVTIVPQVIPDEEFDCSQGGSAHRGVFGPFGILVLTDDEVIEHTAVFFYLTPMNNGGWKTRVCSDQSRSSLAPDLDTTVYGSFVNILPTEDTLSFRVLVDHSIVETFVQGGRLAITSRVYPTLAIGEKSRLFVFNNGTRPVTLKSLNVYQMNSIAMHAI</sequence>
<dbReference type="AlphaFoldDB" id="A0ABD1XQI3"/>
<dbReference type="SMART" id="SM00640">
    <property type="entry name" value="Glyco_32"/>
    <property type="match status" value="1"/>
</dbReference>
<feature type="region of interest" description="Disordered" evidence="5">
    <location>
        <begin position="1"/>
        <end position="50"/>
    </location>
</feature>
<dbReference type="SUPFAM" id="SSF49899">
    <property type="entry name" value="Concanavalin A-like lectins/glucanases"/>
    <property type="match status" value="1"/>
</dbReference>
<dbReference type="InterPro" id="IPR013189">
    <property type="entry name" value="Glyco_hydro_32_C"/>
</dbReference>
<evidence type="ECO:0000256" key="1">
    <source>
        <dbReference type="ARBA" id="ARBA00009902"/>
    </source>
</evidence>
<dbReference type="SUPFAM" id="SSF75005">
    <property type="entry name" value="Arabinanase/levansucrase/invertase"/>
    <property type="match status" value="1"/>
</dbReference>
<evidence type="ECO:0000256" key="5">
    <source>
        <dbReference type="SAM" id="MobiDB-lite"/>
    </source>
</evidence>
<evidence type="ECO:0000313" key="10">
    <source>
        <dbReference type="Proteomes" id="UP001605036"/>
    </source>
</evidence>
<evidence type="ECO:0000256" key="2">
    <source>
        <dbReference type="ARBA" id="ARBA00022801"/>
    </source>
</evidence>
<evidence type="ECO:0000256" key="3">
    <source>
        <dbReference type="ARBA" id="ARBA00023295"/>
    </source>
</evidence>
<keyword evidence="2 4" id="KW-0378">Hydrolase</keyword>
<dbReference type="GO" id="GO:0016798">
    <property type="term" value="F:hydrolase activity, acting on glycosyl bonds"/>
    <property type="evidence" value="ECO:0007669"/>
    <property type="project" value="UniProtKB-KW"/>
</dbReference>
<evidence type="ECO:0000256" key="6">
    <source>
        <dbReference type="SAM" id="Phobius"/>
    </source>
</evidence>
<comment type="similarity">
    <text evidence="1 4">Belongs to the glycosyl hydrolase 32 family.</text>
</comment>
<keyword evidence="6" id="KW-0472">Membrane</keyword>
<protein>
    <submittedName>
        <fullName evidence="9">Uncharacterized protein</fullName>
    </submittedName>
</protein>
<reference evidence="9 10" key="1">
    <citation type="submission" date="2024-09" db="EMBL/GenBank/DDBJ databases">
        <title>Chromosome-scale assembly of Riccia fluitans.</title>
        <authorList>
            <person name="Paukszto L."/>
            <person name="Sawicki J."/>
            <person name="Karawczyk K."/>
            <person name="Piernik-Szablinska J."/>
            <person name="Szczecinska M."/>
            <person name="Mazdziarz M."/>
        </authorList>
    </citation>
    <scope>NUCLEOTIDE SEQUENCE [LARGE SCALE GENOMIC DNA]</scope>
    <source>
        <strain evidence="9">Rf_01</strain>
        <tissue evidence="9">Aerial parts of the thallus</tissue>
    </source>
</reference>
<feature type="domain" description="Glycosyl hydrolase family 32 C-terminal" evidence="8">
    <location>
        <begin position="514"/>
        <end position="677"/>
    </location>
</feature>
<proteinExistence type="inferred from homology"/>
<keyword evidence="10" id="KW-1185">Reference proteome</keyword>
<dbReference type="InterPro" id="IPR013148">
    <property type="entry name" value="Glyco_hydro_32_N"/>
</dbReference>
<dbReference type="InterPro" id="IPR001362">
    <property type="entry name" value="Glyco_hydro_32"/>
</dbReference>
<name>A0ABD1XQI3_9MARC</name>
<dbReference type="Pfam" id="PF08244">
    <property type="entry name" value="Glyco_hydro_32C"/>
    <property type="match status" value="1"/>
</dbReference>
<keyword evidence="6" id="KW-0812">Transmembrane</keyword>
<dbReference type="EMBL" id="JBHFFA010000007">
    <property type="protein sequence ID" value="KAL2610968.1"/>
    <property type="molecule type" value="Genomic_DNA"/>
</dbReference>
<comment type="caution">
    <text evidence="9">The sequence shown here is derived from an EMBL/GenBank/DDBJ whole genome shotgun (WGS) entry which is preliminary data.</text>
</comment>
<evidence type="ECO:0000313" key="9">
    <source>
        <dbReference type="EMBL" id="KAL2610968.1"/>
    </source>
</evidence>
<dbReference type="Gene3D" id="2.115.10.20">
    <property type="entry name" value="Glycosyl hydrolase domain, family 43"/>
    <property type="match status" value="1"/>
</dbReference>
<dbReference type="InterPro" id="IPR050551">
    <property type="entry name" value="Fructan_Metab_Enzymes"/>
</dbReference>
<dbReference type="Proteomes" id="UP001605036">
    <property type="component" value="Unassembled WGS sequence"/>
</dbReference>
<dbReference type="Pfam" id="PF00251">
    <property type="entry name" value="Glyco_hydro_32N"/>
    <property type="match status" value="1"/>
</dbReference>
<evidence type="ECO:0000259" key="8">
    <source>
        <dbReference type="Pfam" id="PF08244"/>
    </source>
</evidence>